<evidence type="ECO:0000256" key="6">
    <source>
        <dbReference type="ARBA" id="ARBA00023012"/>
    </source>
</evidence>
<accession>A0A8G2EYL6</accession>
<dbReference type="InterPro" id="IPR050736">
    <property type="entry name" value="Sensor_HK_Regulatory"/>
</dbReference>
<keyword evidence="7" id="KW-0472">Membrane</keyword>
<dbReference type="SMART" id="SM00388">
    <property type="entry name" value="HisKA"/>
    <property type="match status" value="1"/>
</dbReference>
<dbReference type="AlphaFoldDB" id="A0A8G2EYL6"/>
<dbReference type="PRINTS" id="PR00344">
    <property type="entry name" value="BCTRLSENSOR"/>
</dbReference>
<comment type="catalytic activity">
    <reaction evidence="1">
        <text>ATP + protein L-histidine = ADP + protein N-phospho-L-histidine.</text>
        <dbReference type="EC" id="2.7.13.3"/>
    </reaction>
</comment>
<reference evidence="9 10" key="1">
    <citation type="submission" date="2016-10" db="EMBL/GenBank/DDBJ databases">
        <authorList>
            <person name="Varghese N."/>
            <person name="Submissions S."/>
        </authorList>
    </citation>
    <scope>NUCLEOTIDE SEQUENCE [LARGE SCALE GENOMIC DNA]</scope>
    <source>
        <strain evidence="9 10">DSM 18839</strain>
    </source>
</reference>
<dbReference type="InterPro" id="IPR004358">
    <property type="entry name" value="Sig_transdc_His_kin-like_C"/>
</dbReference>
<evidence type="ECO:0000313" key="9">
    <source>
        <dbReference type="EMBL" id="SDF68183.1"/>
    </source>
</evidence>
<organism evidence="9 10">
    <name type="scientific">Thalassobaculum litoreum DSM 18839</name>
    <dbReference type="NCBI Taxonomy" id="1123362"/>
    <lineage>
        <taxon>Bacteria</taxon>
        <taxon>Pseudomonadati</taxon>
        <taxon>Pseudomonadota</taxon>
        <taxon>Alphaproteobacteria</taxon>
        <taxon>Rhodospirillales</taxon>
        <taxon>Thalassobaculaceae</taxon>
        <taxon>Thalassobaculum</taxon>
    </lineage>
</organism>
<dbReference type="SMART" id="SM00387">
    <property type="entry name" value="HATPase_c"/>
    <property type="match status" value="1"/>
</dbReference>
<dbReference type="PANTHER" id="PTHR43711">
    <property type="entry name" value="TWO-COMPONENT HISTIDINE KINASE"/>
    <property type="match status" value="1"/>
</dbReference>
<gene>
    <name evidence="9" type="ORF">SAMN05660686_02044</name>
</gene>
<dbReference type="PROSITE" id="PS50109">
    <property type="entry name" value="HIS_KIN"/>
    <property type="match status" value="1"/>
</dbReference>
<evidence type="ECO:0000259" key="8">
    <source>
        <dbReference type="PROSITE" id="PS50109"/>
    </source>
</evidence>
<evidence type="ECO:0000256" key="1">
    <source>
        <dbReference type="ARBA" id="ARBA00000085"/>
    </source>
</evidence>
<evidence type="ECO:0000256" key="2">
    <source>
        <dbReference type="ARBA" id="ARBA00012438"/>
    </source>
</evidence>
<dbReference type="InterPro" id="IPR003594">
    <property type="entry name" value="HATPase_dom"/>
</dbReference>
<keyword evidence="5 9" id="KW-0418">Kinase</keyword>
<comment type="caution">
    <text evidence="9">The sequence shown here is derived from an EMBL/GenBank/DDBJ whole genome shotgun (WGS) entry which is preliminary data.</text>
</comment>
<keyword evidence="6" id="KW-0902">Two-component regulatory system</keyword>
<name>A0A8G2EYL6_9PROT</name>
<keyword evidence="7" id="KW-1133">Transmembrane helix</keyword>
<dbReference type="GO" id="GO:0000155">
    <property type="term" value="F:phosphorelay sensor kinase activity"/>
    <property type="evidence" value="ECO:0007669"/>
    <property type="project" value="InterPro"/>
</dbReference>
<dbReference type="Proteomes" id="UP000198615">
    <property type="component" value="Unassembled WGS sequence"/>
</dbReference>
<dbReference type="Gene3D" id="1.10.287.130">
    <property type="match status" value="1"/>
</dbReference>
<dbReference type="SUPFAM" id="SSF55785">
    <property type="entry name" value="PYP-like sensor domain (PAS domain)"/>
    <property type="match status" value="1"/>
</dbReference>
<dbReference type="InterPro" id="IPR003661">
    <property type="entry name" value="HisK_dim/P_dom"/>
</dbReference>
<dbReference type="InterPro" id="IPR036890">
    <property type="entry name" value="HATPase_C_sf"/>
</dbReference>
<dbReference type="OrthoDB" id="9801651at2"/>
<evidence type="ECO:0000256" key="4">
    <source>
        <dbReference type="ARBA" id="ARBA00022679"/>
    </source>
</evidence>
<dbReference type="EC" id="2.7.13.3" evidence="2"/>
<protein>
    <recommendedName>
        <fullName evidence="2">histidine kinase</fullName>
        <ecNumber evidence="2">2.7.13.3</ecNumber>
    </recommendedName>
</protein>
<dbReference type="Gene3D" id="3.30.450.20">
    <property type="entry name" value="PAS domain"/>
    <property type="match status" value="3"/>
</dbReference>
<keyword evidence="7" id="KW-0812">Transmembrane</keyword>
<dbReference type="CDD" id="cd00082">
    <property type="entry name" value="HisKA"/>
    <property type="match status" value="1"/>
</dbReference>
<evidence type="ECO:0000313" key="10">
    <source>
        <dbReference type="Proteomes" id="UP000198615"/>
    </source>
</evidence>
<dbReference type="EMBL" id="FNBW01000005">
    <property type="protein sequence ID" value="SDF68183.1"/>
    <property type="molecule type" value="Genomic_DNA"/>
</dbReference>
<dbReference type="InterPro" id="IPR036097">
    <property type="entry name" value="HisK_dim/P_sf"/>
</dbReference>
<dbReference type="SUPFAM" id="SSF47384">
    <property type="entry name" value="Homodimeric domain of signal transducing histidine kinase"/>
    <property type="match status" value="1"/>
</dbReference>
<feature type="domain" description="Histidine kinase" evidence="8">
    <location>
        <begin position="562"/>
        <end position="784"/>
    </location>
</feature>
<keyword evidence="3" id="KW-0597">Phosphoprotein</keyword>
<dbReference type="PANTHER" id="PTHR43711:SF1">
    <property type="entry name" value="HISTIDINE KINASE 1"/>
    <property type="match status" value="1"/>
</dbReference>
<proteinExistence type="predicted"/>
<dbReference type="InterPro" id="IPR035965">
    <property type="entry name" value="PAS-like_dom_sf"/>
</dbReference>
<evidence type="ECO:0000256" key="5">
    <source>
        <dbReference type="ARBA" id="ARBA00022777"/>
    </source>
</evidence>
<keyword evidence="10" id="KW-1185">Reference proteome</keyword>
<dbReference type="Pfam" id="PF02518">
    <property type="entry name" value="HATPase_c"/>
    <property type="match status" value="1"/>
</dbReference>
<dbReference type="InterPro" id="IPR005467">
    <property type="entry name" value="His_kinase_dom"/>
</dbReference>
<dbReference type="Pfam" id="PF00512">
    <property type="entry name" value="HisKA"/>
    <property type="match status" value="1"/>
</dbReference>
<dbReference type="RefSeq" id="WP_093150067.1">
    <property type="nucleotide sequence ID" value="NZ_FNBW01000005.1"/>
</dbReference>
<dbReference type="SUPFAM" id="SSF55874">
    <property type="entry name" value="ATPase domain of HSP90 chaperone/DNA topoisomerase II/histidine kinase"/>
    <property type="match status" value="1"/>
</dbReference>
<keyword evidence="4" id="KW-0808">Transferase</keyword>
<evidence type="ECO:0000256" key="3">
    <source>
        <dbReference type="ARBA" id="ARBA00022553"/>
    </source>
</evidence>
<evidence type="ECO:0000256" key="7">
    <source>
        <dbReference type="SAM" id="Phobius"/>
    </source>
</evidence>
<dbReference type="Gene3D" id="3.30.565.10">
    <property type="entry name" value="Histidine kinase-like ATPase, C-terminal domain"/>
    <property type="match status" value="1"/>
</dbReference>
<sequence>MKLKWLVLLVFAGVQTLTAGIVAVSTWAVVTGSVATNTAHTTRAVADTVRLRFERFVDPATDAVDLARFVLQRHGPVDVSLDTFERFMFDQLTSHPVVDALYMGRSTGEFMMVKRVRAPGPPTFLTKHIRVGEEDRTVEFRLRDRQFDLVRRWRDDDDPFDPRTRPWYRVAQEQAEEQAQDDIQRWTEPYTFFTSGAPGVSTANALMGTSADSWGAVSVDIETGSFSKFLSSLALPGGGEAFIAGWDGEVVALPAEVGEAGRALFAEPDDSRRPALLLALLEADREALAAAGDGRVLRDVVVGGRSYIVQLVGFAEAGMPWSIIVAVPEDAVFGWVYRLRNEIMAISVAACLLAGVLLLLFWHRAIERPMAAISSRLAVIGAGGNGDGAPVSGAKEMRQIDQAVIAAGQMISERQAARLTLIDRLRELVEAMERAPVGIAILEADRRLSFANGAARTALSVGDGDDVRLDTAVLGMSEAEFAAKAELVAGGRTIRGEAVLPDADGAEAEYGVLLSPLGDGDETRILLVLEDVSTANVLEAGIVAAREAAERSDQAKTLFLAQMSHEFRTPLNAIAGFSEMLQGAPDMGSEKARQYIGHISASAATLLEMVDRILEYARYESGAVGTAPRPTDIAGVLEDAIDAVSREAAVAGVTVELTLHGRLEPVAADPAMLTRALEQLLSNAIKFSRPGSAVSVAAAPSPGKDPRRITVGIVDRGSGINPVDLPRVFDPFWKADTHLRASTEGPGLGLAIARRIIAGFGGQIEVDSAPGEGTRVVATLPVFSGPSQNRSNGS</sequence>
<dbReference type="CDD" id="cd18774">
    <property type="entry name" value="PDC2_HK_sensor"/>
    <property type="match status" value="1"/>
</dbReference>
<feature type="transmembrane region" description="Helical" evidence="7">
    <location>
        <begin position="343"/>
        <end position="362"/>
    </location>
</feature>